<dbReference type="InterPro" id="IPR011527">
    <property type="entry name" value="ABC1_TM_dom"/>
</dbReference>
<dbReference type="FunFam" id="3.40.50.300:FF:000163">
    <property type="entry name" value="Multidrug resistance-associated protein member 4"/>
    <property type="match status" value="1"/>
</dbReference>
<evidence type="ECO:0000256" key="10">
    <source>
        <dbReference type="ARBA" id="ARBA00047576"/>
    </source>
</evidence>
<comment type="subcellular location">
    <subcellularLocation>
        <location evidence="1">Membrane</location>
        <topology evidence="1">Multi-pass membrane protein</topology>
    </subcellularLocation>
</comment>
<keyword evidence="6 12" id="KW-1133">Transmembrane helix</keyword>
<evidence type="ECO:0000313" key="15">
    <source>
        <dbReference type="EMBL" id="KFV13610.1"/>
    </source>
</evidence>
<dbReference type="InterPro" id="IPR050173">
    <property type="entry name" value="ABC_transporter_C-like"/>
</dbReference>
<gene>
    <name evidence="15" type="ORF">N339_06003</name>
</gene>
<sequence>IDSVIPDKLKSLLGFLFNLLEIYLVIIVATPGAAVAIVPLTVLYAVFQHFYVITSCQLRRQEADSRSPIYSHISETFQGSSVIRAYKDQERFILKSNFLVDENQRICFPGAVADRWLATNLEFLGNSIVLFAALFAAMARKHLSPGTAGFSISYALQITGVLNWMVRSWTEVENNIVSVERVREYLMTPKEELHDRSVQLWKMISIKTKSFHCTLQIGITGRTGAGKSTLAVGLLRLVEAAEGAILIDGQDIAQLGLHDLRTKISVIPQDPVLFSGSLRMNLDPLNQYTDADIWTALELTQLKNFVADLPEQLEYKCTDQGENLSTGQKQLVCLARALLQKAKILILDEATAAVDLETDLQIQSTLRTQFKDSTVLTIAHRINTIMDCDRILVLENGQIAEFDTLEHLIAQKGLFYRLMEESSL</sequence>
<dbReference type="SMART" id="SM00382">
    <property type="entry name" value="AAA"/>
    <property type="match status" value="1"/>
</dbReference>
<dbReference type="SUPFAM" id="SSF52540">
    <property type="entry name" value="P-loop containing nucleoside triphosphate hydrolases"/>
    <property type="match status" value="1"/>
</dbReference>
<comment type="catalytic activity">
    <reaction evidence="9">
        <text>leukotriene C4(in) + ATP + H2O = leukotriene C4(out) + ADP + phosphate + H(+)</text>
        <dbReference type="Rhea" id="RHEA:38963"/>
        <dbReference type="ChEBI" id="CHEBI:15377"/>
        <dbReference type="ChEBI" id="CHEBI:15378"/>
        <dbReference type="ChEBI" id="CHEBI:30616"/>
        <dbReference type="ChEBI" id="CHEBI:43474"/>
        <dbReference type="ChEBI" id="CHEBI:57973"/>
        <dbReference type="ChEBI" id="CHEBI:456216"/>
    </reaction>
    <physiologicalReaction direction="left-to-right" evidence="9">
        <dbReference type="Rhea" id="RHEA:38964"/>
    </physiologicalReaction>
</comment>
<dbReference type="InterPro" id="IPR027417">
    <property type="entry name" value="P-loop_NTPase"/>
</dbReference>
<keyword evidence="3 12" id="KW-0812">Transmembrane</keyword>
<keyword evidence="5" id="KW-0067">ATP-binding</keyword>
<dbReference type="Gene3D" id="3.40.50.300">
    <property type="entry name" value="P-loop containing nucleotide triphosphate hydrolases"/>
    <property type="match status" value="1"/>
</dbReference>
<dbReference type="Proteomes" id="UP000053149">
    <property type="component" value="Unassembled WGS sequence"/>
</dbReference>
<dbReference type="GO" id="GO:0016323">
    <property type="term" value="C:basolateral plasma membrane"/>
    <property type="evidence" value="ECO:0007669"/>
    <property type="project" value="UniProtKB-ARBA"/>
</dbReference>
<dbReference type="GO" id="GO:0005524">
    <property type="term" value="F:ATP binding"/>
    <property type="evidence" value="ECO:0007669"/>
    <property type="project" value="UniProtKB-KW"/>
</dbReference>
<evidence type="ECO:0000256" key="12">
    <source>
        <dbReference type="SAM" id="Phobius"/>
    </source>
</evidence>
<dbReference type="PROSITE" id="PS50929">
    <property type="entry name" value="ABC_TM1F"/>
    <property type="match status" value="1"/>
</dbReference>
<comment type="catalytic activity">
    <reaction evidence="11">
        <text>an S-substituted glutathione(in) + ATP + H2O = an S-substituted glutathione(out) + ADP + phosphate + H(+)</text>
        <dbReference type="Rhea" id="RHEA:19121"/>
        <dbReference type="ChEBI" id="CHEBI:15377"/>
        <dbReference type="ChEBI" id="CHEBI:15378"/>
        <dbReference type="ChEBI" id="CHEBI:30616"/>
        <dbReference type="ChEBI" id="CHEBI:43474"/>
        <dbReference type="ChEBI" id="CHEBI:90779"/>
        <dbReference type="ChEBI" id="CHEBI:456216"/>
        <dbReference type="EC" id="7.6.2.3"/>
    </reaction>
    <physiologicalReaction direction="left-to-right" evidence="11">
        <dbReference type="Rhea" id="RHEA:19122"/>
    </physiologicalReaction>
</comment>
<dbReference type="Pfam" id="PF00664">
    <property type="entry name" value="ABC_membrane"/>
    <property type="match status" value="1"/>
</dbReference>
<reference evidence="15 16" key="1">
    <citation type="submission" date="2014-04" db="EMBL/GenBank/DDBJ databases">
        <title>Genome evolution of avian class.</title>
        <authorList>
            <person name="Zhang G."/>
            <person name="Li C."/>
        </authorList>
    </citation>
    <scope>NUCLEOTIDE SEQUENCE [LARGE SCALE GENOMIC DNA]</scope>
    <source>
        <strain evidence="15">BGI_N339</strain>
    </source>
</reference>
<keyword evidence="16" id="KW-1185">Reference proteome</keyword>
<evidence type="ECO:0000256" key="1">
    <source>
        <dbReference type="ARBA" id="ARBA00004141"/>
    </source>
</evidence>
<name>A0A093CCH7_9AVES</name>
<dbReference type="PROSITE" id="PS50893">
    <property type="entry name" value="ABC_TRANSPORTER_2"/>
    <property type="match status" value="1"/>
</dbReference>
<evidence type="ECO:0000256" key="11">
    <source>
        <dbReference type="ARBA" id="ARBA00048007"/>
    </source>
</evidence>
<dbReference type="InterPro" id="IPR036640">
    <property type="entry name" value="ABC1_TM_sf"/>
</dbReference>
<evidence type="ECO:0000313" key="16">
    <source>
        <dbReference type="Proteomes" id="UP000053149"/>
    </source>
</evidence>
<evidence type="ECO:0000256" key="8">
    <source>
        <dbReference type="ARBA" id="ARBA00034018"/>
    </source>
</evidence>
<dbReference type="InterPro" id="IPR003593">
    <property type="entry name" value="AAA+_ATPase"/>
</dbReference>
<evidence type="ECO:0000259" key="13">
    <source>
        <dbReference type="PROSITE" id="PS50893"/>
    </source>
</evidence>
<dbReference type="PANTHER" id="PTHR24223">
    <property type="entry name" value="ATP-BINDING CASSETTE SUB-FAMILY C"/>
    <property type="match status" value="1"/>
</dbReference>
<protein>
    <submittedName>
        <fullName evidence="15">Multidrug resistance-associated protein 1</fullName>
    </submittedName>
</protein>
<dbReference type="Pfam" id="PF00005">
    <property type="entry name" value="ABC_tran"/>
    <property type="match status" value="1"/>
</dbReference>
<keyword evidence="2" id="KW-0813">Transport</keyword>
<dbReference type="PANTHER" id="PTHR24223:SF339">
    <property type="entry name" value="ATP-BINDING CASSETTE SUB-FAMILY C MEMBER 6"/>
    <property type="match status" value="1"/>
</dbReference>
<comment type="catalytic activity">
    <reaction evidence="10">
        <text>17beta-estradiol 17-O-(beta-D-glucuronate)(in) + ATP + H2O = 17beta-estradiol 17-O-(beta-D-glucuronate)(out) + ADP + phosphate + H(+)</text>
        <dbReference type="Rhea" id="RHEA:60128"/>
        <dbReference type="ChEBI" id="CHEBI:15377"/>
        <dbReference type="ChEBI" id="CHEBI:15378"/>
        <dbReference type="ChEBI" id="CHEBI:30616"/>
        <dbReference type="ChEBI" id="CHEBI:43474"/>
        <dbReference type="ChEBI" id="CHEBI:82961"/>
        <dbReference type="ChEBI" id="CHEBI:456216"/>
    </reaction>
    <physiologicalReaction direction="left-to-right" evidence="10">
        <dbReference type="Rhea" id="RHEA:60129"/>
    </physiologicalReaction>
</comment>
<feature type="non-terminal residue" evidence="15">
    <location>
        <position position="1"/>
    </location>
</feature>
<evidence type="ECO:0000256" key="3">
    <source>
        <dbReference type="ARBA" id="ARBA00022692"/>
    </source>
</evidence>
<dbReference type="SUPFAM" id="SSF90123">
    <property type="entry name" value="ABC transporter transmembrane region"/>
    <property type="match status" value="1"/>
</dbReference>
<proteinExistence type="predicted"/>
<evidence type="ECO:0000259" key="14">
    <source>
        <dbReference type="PROSITE" id="PS50929"/>
    </source>
</evidence>
<evidence type="ECO:0000256" key="5">
    <source>
        <dbReference type="ARBA" id="ARBA00022840"/>
    </source>
</evidence>
<evidence type="ECO:0000256" key="7">
    <source>
        <dbReference type="ARBA" id="ARBA00023136"/>
    </source>
</evidence>
<dbReference type="CDD" id="cd03244">
    <property type="entry name" value="ABCC_MRP_domain2"/>
    <property type="match status" value="1"/>
</dbReference>
<comment type="catalytic activity">
    <reaction evidence="8">
        <text>ATP + H2O + xenobioticSide 1 = ADP + phosphate + xenobioticSide 2.</text>
        <dbReference type="EC" id="7.6.2.2"/>
    </reaction>
</comment>
<evidence type="ECO:0000256" key="2">
    <source>
        <dbReference type="ARBA" id="ARBA00022448"/>
    </source>
</evidence>
<keyword evidence="7 12" id="KW-0472">Membrane</keyword>
<feature type="transmembrane region" description="Helical" evidence="12">
    <location>
        <begin position="123"/>
        <end position="140"/>
    </location>
</feature>
<feature type="domain" description="ABC transmembrane type-1" evidence="14">
    <location>
        <begin position="1"/>
        <end position="174"/>
    </location>
</feature>
<feature type="transmembrane region" description="Helical" evidence="12">
    <location>
        <begin position="22"/>
        <end position="47"/>
    </location>
</feature>
<evidence type="ECO:0000256" key="4">
    <source>
        <dbReference type="ARBA" id="ARBA00022741"/>
    </source>
</evidence>
<dbReference type="AlphaFoldDB" id="A0A093CCH7"/>
<evidence type="ECO:0000256" key="9">
    <source>
        <dbReference type="ARBA" id="ARBA00047523"/>
    </source>
</evidence>
<evidence type="ECO:0000256" key="6">
    <source>
        <dbReference type="ARBA" id="ARBA00022989"/>
    </source>
</evidence>
<dbReference type="InterPro" id="IPR003439">
    <property type="entry name" value="ABC_transporter-like_ATP-bd"/>
</dbReference>
<feature type="non-terminal residue" evidence="15">
    <location>
        <position position="424"/>
    </location>
</feature>
<dbReference type="GO" id="GO:0016887">
    <property type="term" value="F:ATP hydrolysis activity"/>
    <property type="evidence" value="ECO:0007669"/>
    <property type="project" value="InterPro"/>
</dbReference>
<feature type="domain" description="ABC transporter" evidence="13">
    <location>
        <begin position="177"/>
        <end position="421"/>
    </location>
</feature>
<keyword evidence="4" id="KW-0547">Nucleotide-binding</keyword>
<dbReference type="GO" id="GO:0008559">
    <property type="term" value="F:ABC-type xenobiotic transporter activity"/>
    <property type="evidence" value="ECO:0007669"/>
    <property type="project" value="UniProtKB-EC"/>
</dbReference>
<organism evidence="15 16">
    <name type="scientific">Pterocles gutturalis</name>
    <name type="common">yellow-throated sandgrouse</name>
    <dbReference type="NCBI Taxonomy" id="240206"/>
    <lineage>
        <taxon>Eukaryota</taxon>
        <taxon>Metazoa</taxon>
        <taxon>Chordata</taxon>
        <taxon>Craniata</taxon>
        <taxon>Vertebrata</taxon>
        <taxon>Euteleostomi</taxon>
        <taxon>Archelosauria</taxon>
        <taxon>Archosauria</taxon>
        <taxon>Dinosauria</taxon>
        <taxon>Saurischia</taxon>
        <taxon>Theropoda</taxon>
        <taxon>Coelurosauria</taxon>
        <taxon>Aves</taxon>
        <taxon>Neognathae</taxon>
        <taxon>Neoaves</taxon>
        <taxon>Columbimorphae</taxon>
        <taxon>Pterocliformes</taxon>
        <taxon>Pteroclidae</taxon>
        <taxon>Pterocles</taxon>
    </lineage>
</organism>
<dbReference type="GO" id="GO:0015431">
    <property type="term" value="F:ABC-type glutathione S-conjugate transporter activity"/>
    <property type="evidence" value="ECO:0007669"/>
    <property type="project" value="UniProtKB-EC"/>
</dbReference>
<dbReference type="EMBL" id="KL244043">
    <property type="protein sequence ID" value="KFV13610.1"/>
    <property type="molecule type" value="Genomic_DNA"/>
</dbReference>
<dbReference type="Gene3D" id="1.20.1560.10">
    <property type="entry name" value="ABC transporter type 1, transmembrane domain"/>
    <property type="match status" value="1"/>
</dbReference>
<accession>A0A093CCH7</accession>